<feature type="region of interest" description="Disordered" evidence="1">
    <location>
        <begin position="58"/>
        <end position="100"/>
    </location>
</feature>
<feature type="compositionally biased region" description="Polar residues" evidence="1">
    <location>
        <begin position="352"/>
        <end position="362"/>
    </location>
</feature>
<dbReference type="EMBL" id="KB822724">
    <property type="protein sequence ID" value="ETN37067.1"/>
    <property type="molecule type" value="Genomic_DNA"/>
</dbReference>
<dbReference type="VEuPathDB" id="FungiDB:HMPREF1541_08057"/>
<feature type="compositionally biased region" description="Polar residues" evidence="1">
    <location>
        <begin position="153"/>
        <end position="175"/>
    </location>
</feature>
<dbReference type="HOGENOM" id="CLU_337711_0_0_1"/>
<evidence type="ECO:0000313" key="2">
    <source>
        <dbReference type="EMBL" id="ETN37067.1"/>
    </source>
</evidence>
<feature type="region of interest" description="Disordered" evidence="1">
    <location>
        <begin position="429"/>
        <end position="524"/>
    </location>
</feature>
<sequence length="843" mass="92466">MDAIRACITIPFQVTSWTVKVVVLQGKLVELVLCLQARPIRKVTEHIDAVEGCNYPVYDADDRHHNPSPTRSSKASSRPGTPSEKSQLQKYTSKSSLNTPKNFLDSMAARMKAVSELFHKDTTASQTSEESHRTKSSSTRSLSPKKSVRFKSATFSRESTATSSPINVPTKTTPSLPALRLSTEGFPQNLTMDSLRDPIPTGRPQDTPILKSQAANDYFFPFPTEIDSQLDTLKGRRESSKPLPLIDLEKRASEQDNPFADPDDVSGSPSRIVSSQAVGPLDSDRGSCRSNTSSTPPVRMSTEEEWSRLSPSKPPDDAGQHVRIESESNITNPFLESTDTFEIPQVPPGTPEDTQSTENNEVLDNEDRAKTANPPSAWSLESRVVDDAGVKRNTTKPDTDSDDSDDTIALLRRRPVPTHEDIRRQFRSRRLQEQAQSATGLESQISQAMQENVTPSMQTDPTEYFAEGKRSQPSASVSPEVGFVPDNAVSPLNLRSNISSVSPGRSRRPFRFSNRTPDSSPSVGIGTTQFGWEGHKLAAPVYGPKRLFEGKTPSPTSVLLPPSVASKTSNLAKWYDQYAWTPFDEAAFSKAFLDATQDLDLRDILTQHGGFAQVWRILDLPRGTSPADDTRGLKDVDVQELVMTCRMIAQPESPKPVEERSDYLGPTADKNSHAFASATKDARKYSGEVSTIADSTQAVESASSSRLRLAPSGQQVTTSDVVTSSESGHTATSCSLCRSQHSCCRCTESSWTSTEYHDSKSQANSLSEDESDVEVIHAASKLGSSYPNESTSGPDGYPGVETTPKQDDYVRKNFYWPIRERSVATTESSGDLSDDERYTQGII</sequence>
<feature type="region of interest" description="Disordered" evidence="1">
    <location>
        <begin position="824"/>
        <end position="843"/>
    </location>
</feature>
<dbReference type="GeneID" id="19975396"/>
<name>W2RKP9_CYPE1</name>
<feature type="compositionally biased region" description="Low complexity" evidence="1">
    <location>
        <begin position="703"/>
        <end position="725"/>
    </location>
</feature>
<feature type="compositionally biased region" description="Basic and acidic residues" evidence="1">
    <location>
        <begin position="314"/>
        <end position="326"/>
    </location>
</feature>
<dbReference type="InParanoid" id="W2RKP9"/>
<evidence type="ECO:0000256" key="1">
    <source>
        <dbReference type="SAM" id="MobiDB-lite"/>
    </source>
</evidence>
<organism evidence="2 3">
    <name type="scientific">Cyphellophora europaea (strain CBS 101466)</name>
    <name type="common">Phialophora europaea</name>
    <dbReference type="NCBI Taxonomy" id="1220924"/>
    <lineage>
        <taxon>Eukaryota</taxon>
        <taxon>Fungi</taxon>
        <taxon>Dikarya</taxon>
        <taxon>Ascomycota</taxon>
        <taxon>Pezizomycotina</taxon>
        <taxon>Eurotiomycetes</taxon>
        <taxon>Chaetothyriomycetidae</taxon>
        <taxon>Chaetothyriales</taxon>
        <taxon>Cyphellophoraceae</taxon>
        <taxon>Cyphellophora</taxon>
    </lineage>
</organism>
<gene>
    <name evidence="2" type="ORF">HMPREF1541_08057</name>
</gene>
<feature type="compositionally biased region" description="Basic and acidic residues" evidence="1">
    <location>
        <begin position="383"/>
        <end position="399"/>
    </location>
</feature>
<dbReference type="RefSeq" id="XP_008720599.1">
    <property type="nucleotide sequence ID" value="XM_008722377.1"/>
</dbReference>
<feature type="compositionally biased region" description="Polar residues" evidence="1">
    <location>
        <begin position="327"/>
        <end position="340"/>
    </location>
</feature>
<accession>W2RKP9</accession>
<dbReference type="eggNOG" id="ENOG502T5AF">
    <property type="taxonomic scope" value="Eukaryota"/>
</dbReference>
<feature type="compositionally biased region" description="Polar residues" evidence="1">
    <location>
        <begin position="67"/>
        <end position="100"/>
    </location>
</feature>
<feature type="region of interest" description="Disordered" evidence="1">
    <location>
        <begin position="230"/>
        <end position="409"/>
    </location>
</feature>
<dbReference type="OrthoDB" id="4119912at2759"/>
<keyword evidence="3" id="KW-1185">Reference proteome</keyword>
<feature type="compositionally biased region" description="Polar residues" evidence="1">
    <location>
        <begin position="782"/>
        <end position="793"/>
    </location>
</feature>
<feature type="compositionally biased region" description="Low complexity" evidence="1">
    <location>
        <begin position="136"/>
        <end position="145"/>
    </location>
</feature>
<feature type="compositionally biased region" description="Polar residues" evidence="1">
    <location>
        <begin position="267"/>
        <end position="277"/>
    </location>
</feature>
<feature type="region of interest" description="Disordered" evidence="1">
    <location>
        <begin position="650"/>
        <end position="671"/>
    </location>
</feature>
<protein>
    <submittedName>
        <fullName evidence="2">Uncharacterized protein</fullName>
    </submittedName>
</protein>
<feature type="region of interest" description="Disordered" evidence="1">
    <location>
        <begin position="703"/>
        <end position="732"/>
    </location>
</feature>
<feature type="region of interest" description="Disordered" evidence="1">
    <location>
        <begin position="120"/>
        <end position="179"/>
    </location>
</feature>
<feature type="region of interest" description="Disordered" evidence="1">
    <location>
        <begin position="780"/>
        <end position="805"/>
    </location>
</feature>
<reference evidence="2 3" key="1">
    <citation type="submission" date="2013-03" db="EMBL/GenBank/DDBJ databases">
        <title>The Genome Sequence of Phialophora europaea CBS 101466.</title>
        <authorList>
            <consortium name="The Broad Institute Genomics Platform"/>
            <person name="Cuomo C."/>
            <person name="de Hoog S."/>
            <person name="Gorbushina A."/>
            <person name="Walker B."/>
            <person name="Young S.K."/>
            <person name="Zeng Q."/>
            <person name="Gargeya S."/>
            <person name="Fitzgerald M."/>
            <person name="Haas B."/>
            <person name="Abouelleil A."/>
            <person name="Allen A.W."/>
            <person name="Alvarado L."/>
            <person name="Arachchi H.M."/>
            <person name="Berlin A.M."/>
            <person name="Chapman S.B."/>
            <person name="Gainer-Dewar J."/>
            <person name="Goldberg J."/>
            <person name="Griggs A."/>
            <person name="Gujja S."/>
            <person name="Hansen M."/>
            <person name="Howarth C."/>
            <person name="Imamovic A."/>
            <person name="Ireland A."/>
            <person name="Larimer J."/>
            <person name="McCowan C."/>
            <person name="Murphy C."/>
            <person name="Pearson M."/>
            <person name="Poon T.W."/>
            <person name="Priest M."/>
            <person name="Roberts A."/>
            <person name="Saif S."/>
            <person name="Shea T."/>
            <person name="Sisk P."/>
            <person name="Sykes S."/>
            <person name="Wortman J."/>
            <person name="Nusbaum C."/>
            <person name="Birren B."/>
        </authorList>
    </citation>
    <scope>NUCLEOTIDE SEQUENCE [LARGE SCALE GENOMIC DNA]</scope>
    <source>
        <strain evidence="2 3">CBS 101466</strain>
    </source>
</reference>
<proteinExistence type="predicted"/>
<dbReference type="Proteomes" id="UP000030752">
    <property type="component" value="Unassembled WGS sequence"/>
</dbReference>
<evidence type="ECO:0000313" key="3">
    <source>
        <dbReference type="Proteomes" id="UP000030752"/>
    </source>
</evidence>
<feature type="compositionally biased region" description="Polar residues" evidence="1">
    <location>
        <begin position="433"/>
        <end position="461"/>
    </location>
</feature>
<dbReference type="AlphaFoldDB" id="W2RKP9"/>